<keyword evidence="2 5" id="KW-0560">Oxidoreductase</keyword>
<dbReference type="InterPro" id="IPR029752">
    <property type="entry name" value="D-isomer_DH_CS1"/>
</dbReference>
<organism evidence="8 9">
    <name type="scientific">Parahaliea maris</name>
    <dbReference type="NCBI Taxonomy" id="2716870"/>
    <lineage>
        <taxon>Bacteria</taxon>
        <taxon>Pseudomonadati</taxon>
        <taxon>Pseudomonadota</taxon>
        <taxon>Gammaproteobacteria</taxon>
        <taxon>Cellvibrionales</taxon>
        <taxon>Halieaceae</taxon>
        <taxon>Parahaliea</taxon>
    </lineage>
</organism>
<comment type="function">
    <text evidence="5">Catalyzes the oxidation of erythronate-4-phosphate to 3-hydroxy-2-oxo-4-phosphonooxybutanoate.</text>
</comment>
<gene>
    <name evidence="5" type="primary">pdxB</name>
    <name evidence="8" type="ORF">FV139_07085</name>
</gene>
<evidence type="ECO:0000313" key="9">
    <source>
        <dbReference type="Proteomes" id="UP000321039"/>
    </source>
</evidence>
<dbReference type="SUPFAM" id="SSF51735">
    <property type="entry name" value="NAD(P)-binding Rossmann-fold domains"/>
    <property type="match status" value="1"/>
</dbReference>
<dbReference type="Proteomes" id="UP000321039">
    <property type="component" value="Unassembled WGS sequence"/>
</dbReference>
<dbReference type="GO" id="GO:0046983">
    <property type="term" value="F:protein dimerization activity"/>
    <property type="evidence" value="ECO:0007669"/>
    <property type="project" value="InterPro"/>
</dbReference>
<dbReference type="EMBL" id="VRZA01000002">
    <property type="protein sequence ID" value="TXS95634.1"/>
    <property type="molecule type" value="Genomic_DNA"/>
</dbReference>
<accession>A0A5C9A6K1</accession>
<proteinExistence type="inferred from homology"/>
<evidence type="ECO:0000256" key="1">
    <source>
        <dbReference type="ARBA" id="ARBA00022490"/>
    </source>
</evidence>
<dbReference type="PROSITE" id="PS00671">
    <property type="entry name" value="D_2_HYDROXYACID_DH_3"/>
    <property type="match status" value="1"/>
</dbReference>
<sequence>MSGLKIVADANMRGVEAVFSQYGSVELVEGRNLRRGQLEGADVLLVRSVTSVDSSLLQGTGVQFVGTATSGLEHVDQHYLQTQGVRFAHARGSNANAVVEYVLAGIAACDDYLERLLAGGVLGIVGQGHVGRALARCARQLGIQLRCYDPWLDAVEDAAELDEVLGVDVLCLHPELTRQKPWPSYHLLDAARLGQLPADSLLINASRGAVVDNAALLERLAAAPGQRCVMDVWEHEPHLLPGLLEQVDIGTPHIAGHSLDAKLEGTRMLGAALATAFDLVPPESQLAGPPVASLQAPENLQGADLLRWLLQARYEIRADDRALRDAVAGAPGSEVAAAFDALRRDYPQRRELRGSPVYAPAAPAAWASALGYREPASGEG</sequence>
<feature type="active site" evidence="5">
    <location>
        <position position="207"/>
    </location>
</feature>
<evidence type="ECO:0000256" key="2">
    <source>
        <dbReference type="ARBA" id="ARBA00023002"/>
    </source>
</evidence>
<comment type="subunit">
    <text evidence="5">Homodimer.</text>
</comment>
<dbReference type="GO" id="GO:0033711">
    <property type="term" value="F:4-phosphoerythronate dehydrogenase activity"/>
    <property type="evidence" value="ECO:0007669"/>
    <property type="project" value="UniProtKB-EC"/>
</dbReference>
<dbReference type="Pfam" id="PF11890">
    <property type="entry name" value="DUF3410"/>
    <property type="match status" value="1"/>
</dbReference>
<comment type="pathway">
    <text evidence="5">Cofactor biosynthesis; pyridoxine 5'-phosphate biosynthesis; pyridoxine 5'-phosphate from D-erythrose 4-phosphate: step 2/5.</text>
</comment>
<feature type="binding site" evidence="5">
    <location>
        <position position="231"/>
    </location>
    <ligand>
        <name>NAD(+)</name>
        <dbReference type="ChEBI" id="CHEBI:57540"/>
    </ligand>
</feature>
<dbReference type="EC" id="1.1.1.290" evidence="5"/>
<dbReference type="Gene3D" id="3.30.1370.170">
    <property type="match status" value="1"/>
</dbReference>
<evidence type="ECO:0000256" key="5">
    <source>
        <dbReference type="HAMAP-Rule" id="MF_01825"/>
    </source>
</evidence>
<dbReference type="InterPro" id="IPR038251">
    <property type="entry name" value="PdxB_dimer_sf"/>
</dbReference>
<dbReference type="RefSeq" id="WP_148067545.1">
    <property type="nucleotide sequence ID" value="NZ_VRZA01000002.1"/>
</dbReference>
<dbReference type="PROSITE" id="PS00065">
    <property type="entry name" value="D_2_HYDROXYACID_DH_1"/>
    <property type="match status" value="1"/>
</dbReference>
<comment type="catalytic activity">
    <reaction evidence="5">
        <text>4-phospho-D-erythronate + NAD(+) = (R)-3-hydroxy-2-oxo-4-phosphooxybutanoate + NADH + H(+)</text>
        <dbReference type="Rhea" id="RHEA:18829"/>
        <dbReference type="ChEBI" id="CHEBI:15378"/>
        <dbReference type="ChEBI" id="CHEBI:57540"/>
        <dbReference type="ChEBI" id="CHEBI:57945"/>
        <dbReference type="ChEBI" id="CHEBI:58538"/>
        <dbReference type="ChEBI" id="CHEBI:58766"/>
        <dbReference type="EC" id="1.1.1.290"/>
    </reaction>
</comment>
<dbReference type="InterPro" id="IPR036291">
    <property type="entry name" value="NAD(P)-bd_dom_sf"/>
</dbReference>
<keyword evidence="1 5" id="KW-0963">Cytoplasm</keyword>
<feature type="binding site" evidence="5">
    <location>
        <position position="48"/>
    </location>
    <ligand>
        <name>substrate</name>
    </ligand>
</feature>
<dbReference type="Pfam" id="PF02826">
    <property type="entry name" value="2-Hacid_dh_C"/>
    <property type="match status" value="1"/>
</dbReference>
<comment type="caution">
    <text evidence="8">The sequence shown here is derived from an EMBL/GenBank/DDBJ whole genome shotgun (WGS) entry which is preliminary data.</text>
</comment>
<feature type="active site" evidence="5">
    <location>
        <position position="236"/>
    </location>
</feature>
<feature type="domain" description="Erythronate-4-phosphate dehydrogenase dimerisation" evidence="7">
    <location>
        <begin position="288"/>
        <end position="359"/>
    </location>
</feature>
<dbReference type="PANTHER" id="PTHR43761">
    <property type="entry name" value="D-ISOMER SPECIFIC 2-HYDROXYACID DEHYDROGENASE FAMILY PROTEIN (AFU_ORTHOLOGUE AFUA_1G13630)"/>
    <property type="match status" value="1"/>
</dbReference>
<evidence type="ECO:0000256" key="3">
    <source>
        <dbReference type="ARBA" id="ARBA00023027"/>
    </source>
</evidence>
<dbReference type="GO" id="GO:0008615">
    <property type="term" value="P:pyridoxine biosynthetic process"/>
    <property type="evidence" value="ECO:0007669"/>
    <property type="project" value="UniProtKB-UniRule"/>
</dbReference>
<feature type="binding site" evidence="5">
    <location>
        <position position="149"/>
    </location>
    <ligand>
        <name>NAD(+)</name>
        <dbReference type="ChEBI" id="CHEBI:57540"/>
    </ligand>
</feature>
<evidence type="ECO:0000259" key="7">
    <source>
        <dbReference type="Pfam" id="PF11890"/>
    </source>
</evidence>
<dbReference type="InterPro" id="IPR020921">
    <property type="entry name" value="Erythronate-4-P_DHase"/>
</dbReference>
<reference evidence="8 9" key="1">
    <citation type="submission" date="2019-08" db="EMBL/GenBank/DDBJ databases">
        <title>Parahaliea maris sp. nov., isolated from the surface seawater.</title>
        <authorList>
            <person name="Liu Y."/>
        </authorList>
    </citation>
    <scope>NUCLEOTIDE SEQUENCE [LARGE SCALE GENOMIC DNA]</scope>
    <source>
        <strain evidence="8 9">HSLHS9</strain>
    </source>
</reference>
<dbReference type="InterPro" id="IPR029753">
    <property type="entry name" value="D-isomer_DH_CS"/>
</dbReference>
<dbReference type="InterPro" id="IPR006140">
    <property type="entry name" value="D-isomer_DH_NAD-bd"/>
</dbReference>
<protein>
    <recommendedName>
        <fullName evidence="5">Erythronate-4-phosphate dehydrogenase</fullName>
        <ecNumber evidence="5">1.1.1.290</ecNumber>
    </recommendedName>
</protein>
<keyword evidence="9" id="KW-1185">Reference proteome</keyword>
<dbReference type="InterPro" id="IPR024531">
    <property type="entry name" value="Erythronate-4-P_DHase_dimer"/>
</dbReference>
<dbReference type="HAMAP" id="MF_01825">
    <property type="entry name" value="PdxB"/>
    <property type="match status" value="1"/>
</dbReference>
<comment type="similarity">
    <text evidence="5">Belongs to the D-isomer specific 2-hydroxyacid dehydrogenase family. PdxB subfamily.</text>
</comment>
<evidence type="ECO:0000256" key="4">
    <source>
        <dbReference type="ARBA" id="ARBA00023096"/>
    </source>
</evidence>
<feature type="domain" description="D-isomer specific 2-hydroxyacid dehydrogenase NAD-binding" evidence="6">
    <location>
        <begin position="111"/>
        <end position="255"/>
    </location>
</feature>
<feature type="binding site" evidence="5">
    <location>
        <position position="69"/>
    </location>
    <ligand>
        <name>substrate</name>
    </ligand>
</feature>
<name>A0A5C9A6K1_9GAMM</name>
<keyword evidence="4 5" id="KW-0664">Pyridoxine biosynthesis</keyword>
<keyword evidence="3 5" id="KW-0520">NAD</keyword>
<dbReference type="AlphaFoldDB" id="A0A5C9A6K1"/>
<dbReference type="GO" id="GO:0051287">
    <property type="term" value="F:NAD binding"/>
    <property type="evidence" value="ECO:0007669"/>
    <property type="project" value="InterPro"/>
</dbReference>
<evidence type="ECO:0000259" key="6">
    <source>
        <dbReference type="Pfam" id="PF02826"/>
    </source>
</evidence>
<dbReference type="InterPro" id="IPR050418">
    <property type="entry name" value="D-iso_2-hydroxyacid_DH_PdxB"/>
</dbReference>
<dbReference type="SUPFAM" id="SSF52283">
    <property type="entry name" value="Formate/glycerate dehydrogenase catalytic domain-like"/>
    <property type="match status" value="1"/>
</dbReference>
<feature type="binding site" evidence="5">
    <location>
        <position position="256"/>
    </location>
    <ligand>
        <name>NAD(+)</name>
        <dbReference type="ChEBI" id="CHEBI:57540"/>
    </ligand>
</feature>
<dbReference type="GO" id="GO:0005737">
    <property type="term" value="C:cytoplasm"/>
    <property type="evidence" value="ECO:0007669"/>
    <property type="project" value="UniProtKB-SubCell"/>
</dbReference>
<feature type="active site" description="Proton donor" evidence="5">
    <location>
        <position position="253"/>
    </location>
</feature>
<dbReference type="CDD" id="cd12158">
    <property type="entry name" value="ErythrP_dh"/>
    <property type="match status" value="1"/>
</dbReference>
<feature type="binding site" evidence="5">
    <location>
        <begin position="205"/>
        <end position="207"/>
    </location>
    <ligand>
        <name>NAD(+)</name>
        <dbReference type="ChEBI" id="CHEBI:57540"/>
    </ligand>
</feature>
<comment type="caution">
    <text evidence="5">Lacks conserved residue(s) required for the propagation of feature annotation.</text>
</comment>
<dbReference type="Gene3D" id="3.40.50.720">
    <property type="entry name" value="NAD(P)-binding Rossmann-like Domain"/>
    <property type="match status" value="2"/>
</dbReference>
<dbReference type="UniPathway" id="UPA00244">
    <property type="reaction ID" value="UER00310"/>
</dbReference>
<dbReference type="PANTHER" id="PTHR43761:SF1">
    <property type="entry name" value="D-ISOMER SPECIFIC 2-HYDROXYACID DEHYDROGENASE CATALYTIC DOMAIN-CONTAINING PROTEIN-RELATED"/>
    <property type="match status" value="1"/>
</dbReference>
<comment type="subcellular location">
    <subcellularLocation>
        <location evidence="5">Cytoplasm</location>
    </subcellularLocation>
</comment>
<evidence type="ECO:0000313" key="8">
    <source>
        <dbReference type="EMBL" id="TXS95634.1"/>
    </source>
</evidence>